<protein>
    <submittedName>
        <fullName evidence="2">Uncharacterized protein</fullName>
    </submittedName>
</protein>
<keyword evidence="3" id="KW-1185">Reference proteome</keyword>
<evidence type="ECO:0000313" key="3">
    <source>
        <dbReference type="Proteomes" id="UP000026961"/>
    </source>
</evidence>
<evidence type="ECO:0000256" key="1">
    <source>
        <dbReference type="SAM" id="MobiDB-lite"/>
    </source>
</evidence>
<sequence length="89" mass="10070">MRNRRVEKNVALSEEHSHQHVSNPLVNRLAVRPAGALTAACVGRRVHRLRRLPACRRRENGGEHEQEQHQCMGSAGRCHVYICVGVKDN</sequence>
<dbReference type="AlphaFoldDB" id="A0A0E0B812"/>
<proteinExistence type="predicted"/>
<name>A0A0E0B812_9ORYZ</name>
<dbReference type="HOGENOM" id="CLU_2458404_0_0_1"/>
<accession>A0A0E0B812</accession>
<dbReference type="EnsemblPlants" id="OGLUM10G02820.1">
    <property type="protein sequence ID" value="OGLUM10G02820.1"/>
    <property type="gene ID" value="OGLUM10G02820"/>
</dbReference>
<organism evidence="2">
    <name type="scientific">Oryza glumipatula</name>
    <dbReference type="NCBI Taxonomy" id="40148"/>
    <lineage>
        <taxon>Eukaryota</taxon>
        <taxon>Viridiplantae</taxon>
        <taxon>Streptophyta</taxon>
        <taxon>Embryophyta</taxon>
        <taxon>Tracheophyta</taxon>
        <taxon>Spermatophyta</taxon>
        <taxon>Magnoliopsida</taxon>
        <taxon>Liliopsida</taxon>
        <taxon>Poales</taxon>
        <taxon>Poaceae</taxon>
        <taxon>BOP clade</taxon>
        <taxon>Oryzoideae</taxon>
        <taxon>Oryzeae</taxon>
        <taxon>Oryzinae</taxon>
        <taxon>Oryza</taxon>
    </lineage>
</organism>
<feature type="compositionally biased region" description="Basic and acidic residues" evidence="1">
    <location>
        <begin position="1"/>
        <end position="18"/>
    </location>
</feature>
<dbReference type="Proteomes" id="UP000026961">
    <property type="component" value="Chromosome 10"/>
</dbReference>
<evidence type="ECO:0000313" key="2">
    <source>
        <dbReference type="EnsemblPlants" id="OGLUM10G02820.1"/>
    </source>
</evidence>
<reference evidence="2" key="1">
    <citation type="submission" date="2015-04" db="UniProtKB">
        <authorList>
            <consortium name="EnsemblPlants"/>
        </authorList>
    </citation>
    <scope>IDENTIFICATION</scope>
</reference>
<reference evidence="2" key="2">
    <citation type="submission" date="2018-05" db="EMBL/GenBank/DDBJ databases">
        <title>OgluRS3 (Oryza glumaepatula Reference Sequence Version 3).</title>
        <authorList>
            <person name="Zhang J."/>
            <person name="Kudrna D."/>
            <person name="Lee S."/>
            <person name="Talag J."/>
            <person name="Welchert J."/>
            <person name="Wing R.A."/>
        </authorList>
    </citation>
    <scope>NUCLEOTIDE SEQUENCE [LARGE SCALE GENOMIC DNA]</scope>
</reference>
<feature type="region of interest" description="Disordered" evidence="1">
    <location>
        <begin position="1"/>
        <end position="23"/>
    </location>
</feature>
<dbReference type="Gramene" id="OGLUM10G02820.1">
    <property type="protein sequence ID" value="OGLUM10G02820.1"/>
    <property type="gene ID" value="OGLUM10G02820"/>
</dbReference>